<dbReference type="Proteomes" id="UP000327013">
    <property type="component" value="Chromosome 5"/>
</dbReference>
<dbReference type="OrthoDB" id="1919226at2759"/>
<keyword evidence="2" id="KW-1185">Reference proteome</keyword>
<dbReference type="AlphaFoldDB" id="A0A5N6R604"/>
<proteinExistence type="predicted"/>
<evidence type="ECO:0000313" key="1">
    <source>
        <dbReference type="EMBL" id="KAE8055843.1"/>
    </source>
</evidence>
<protein>
    <submittedName>
        <fullName evidence="1">Uncharacterized protein</fullName>
    </submittedName>
</protein>
<organism evidence="1 2">
    <name type="scientific">Carpinus fangiana</name>
    <dbReference type="NCBI Taxonomy" id="176857"/>
    <lineage>
        <taxon>Eukaryota</taxon>
        <taxon>Viridiplantae</taxon>
        <taxon>Streptophyta</taxon>
        <taxon>Embryophyta</taxon>
        <taxon>Tracheophyta</taxon>
        <taxon>Spermatophyta</taxon>
        <taxon>Magnoliopsida</taxon>
        <taxon>eudicotyledons</taxon>
        <taxon>Gunneridae</taxon>
        <taxon>Pentapetalae</taxon>
        <taxon>rosids</taxon>
        <taxon>fabids</taxon>
        <taxon>Fagales</taxon>
        <taxon>Betulaceae</taxon>
        <taxon>Carpinus</taxon>
    </lineage>
</organism>
<evidence type="ECO:0000313" key="2">
    <source>
        <dbReference type="Proteomes" id="UP000327013"/>
    </source>
</evidence>
<name>A0A5N6R604_9ROSI</name>
<reference evidence="1 2" key="1">
    <citation type="submission" date="2019-06" db="EMBL/GenBank/DDBJ databases">
        <title>A chromosomal-level reference genome of Carpinus fangiana (Coryloideae, Betulaceae).</title>
        <authorList>
            <person name="Yang X."/>
            <person name="Wang Z."/>
            <person name="Zhang L."/>
            <person name="Hao G."/>
            <person name="Liu J."/>
            <person name="Yang Y."/>
        </authorList>
    </citation>
    <scope>NUCLEOTIDE SEQUENCE [LARGE SCALE GENOMIC DNA]</scope>
    <source>
        <strain evidence="1">Cfa_2016G</strain>
        <tissue evidence="1">Leaf</tissue>
    </source>
</reference>
<dbReference type="EMBL" id="CM017325">
    <property type="protein sequence ID" value="KAE8055843.1"/>
    <property type="molecule type" value="Genomic_DNA"/>
</dbReference>
<accession>A0A5N6R604</accession>
<sequence>MEGEGGDLRSEIRMWSNFGGSLVSPAPPMVVVRCMDFKEIVTAIKENFKKAVGACDKVFKMLEIGWAQLN</sequence>
<gene>
    <name evidence="1" type="ORF">FH972_012661</name>
</gene>